<evidence type="ECO:0000256" key="1">
    <source>
        <dbReference type="ARBA" id="ARBA00007178"/>
    </source>
</evidence>
<comment type="similarity">
    <text evidence="1 5">Belongs to the 11S seed storage protein (globulins) family.</text>
</comment>
<keyword evidence="8" id="KW-1185">Reference proteome</keyword>
<dbReference type="SMART" id="SM00835">
    <property type="entry name" value="Cupin_1"/>
    <property type="match status" value="2"/>
</dbReference>
<name>A0A8X8WZA9_SALSN</name>
<dbReference type="Gene3D" id="2.60.120.10">
    <property type="entry name" value="Jelly Rolls"/>
    <property type="match status" value="3"/>
</dbReference>
<proteinExistence type="inferred from homology"/>
<dbReference type="AlphaFoldDB" id="A0A8X8WZA9"/>
<evidence type="ECO:0000313" key="8">
    <source>
        <dbReference type="Proteomes" id="UP000298416"/>
    </source>
</evidence>
<dbReference type="PRINTS" id="PR00439">
    <property type="entry name" value="11SGLOBULIN"/>
</dbReference>
<evidence type="ECO:0000256" key="5">
    <source>
        <dbReference type="RuleBase" id="RU003681"/>
    </source>
</evidence>
<keyword evidence="4 5" id="KW-1015">Disulfide bond</keyword>
<evidence type="ECO:0000256" key="3">
    <source>
        <dbReference type="ARBA" id="ARBA00023129"/>
    </source>
</evidence>
<dbReference type="CDD" id="cd02243">
    <property type="entry name" value="cupin_11S_legumin_C"/>
    <property type="match status" value="1"/>
</dbReference>
<dbReference type="Proteomes" id="UP000298416">
    <property type="component" value="Unassembled WGS sequence"/>
</dbReference>
<keyword evidence="2 5" id="KW-0758">Storage protein</keyword>
<dbReference type="CDD" id="cd02242">
    <property type="entry name" value="cupin_11S_legumin_N"/>
    <property type="match status" value="1"/>
</dbReference>
<dbReference type="GO" id="GO:0045735">
    <property type="term" value="F:nutrient reservoir activity"/>
    <property type="evidence" value="ECO:0007669"/>
    <property type="project" value="UniProtKB-KW"/>
</dbReference>
<evidence type="ECO:0000259" key="6">
    <source>
        <dbReference type="SMART" id="SM00835"/>
    </source>
</evidence>
<sequence length="454" mass="51220">MQPLVCRVLHAKWSINTDASALPLLSISIQHSTAMAKLSLSLLSFLVLLGCGYAIREQQGECQVSNIDAREPSYTVRSEGGQTEFWDNHNNEFRCAGVSIRRHIIQQRGLLLPVYHNAPVLVYVVQGRGTYGVLTSGCAETFESGQQQQFSREERSQRFRVDKHQKVEEFQKGDVIAIRAGDAHWVYNDGDQELVVVVFHHNSNYANQLDQNPRVFLLLGRKPGQRARGGAIQETARKPRSPVRIGKCLQRFRRGVVGRGIQRRCRDRQNDGRGHIIRAEKSIQLIQPHRSRQEQERQHNGLEETFCSARVKENLDRASRADFYNPRAGRFSSLNSFNLPILSFLQLSAARGVLHRIVNHRGQAVFDGQLREGQVLVVPQNFAVVKQAAEQGFEWVAFNTNENAAINTLSGRTSAIRGLPVDVVANAYQVSREEAQKIKFSRQETLIFNAPHSA</sequence>
<evidence type="ECO:0000256" key="2">
    <source>
        <dbReference type="ARBA" id="ARBA00022761"/>
    </source>
</evidence>
<feature type="domain" description="Cupin type-1" evidence="6">
    <location>
        <begin position="313"/>
        <end position="436"/>
    </location>
</feature>
<comment type="subunit">
    <text evidence="5">Hexamer; each subunit is composed of an acidic and a basic chain derived from a single precursor and linked by a disulfide bond.</text>
</comment>
<accession>A0A8X8WZA9</accession>
<dbReference type="InterPro" id="IPR006045">
    <property type="entry name" value="Cupin_1"/>
</dbReference>
<feature type="domain" description="Cupin type-1" evidence="6">
    <location>
        <begin position="65"/>
        <end position="228"/>
    </location>
</feature>
<dbReference type="Pfam" id="PF00190">
    <property type="entry name" value="Cupin_1"/>
    <property type="match status" value="2"/>
</dbReference>
<reference evidence="7" key="2">
    <citation type="submission" date="2020-08" db="EMBL/GenBank/DDBJ databases">
        <title>Plant Genome Project.</title>
        <authorList>
            <person name="Zhang R.-G."/>
        </authorList>
    </citation>
    <scope>NUCLEOTIDE SEQUENCE</scope>
    <source>
        <strain evidence="7">Huo1</strain>
        <tissue evidence="7">Leaf</tissue>
    </source>
</reference>
<comment type="caution">
    <text evidence="7">The sequence shown here is derived from an EMBL/GenBank/DDBJ whole genome shotgun (WGS) entry which is preliminary data.</text>
</comment>
<dbReference type="InterPro" id="IPR006044">
    <property type="entry name" value="11S_seedstore_pln"/>
</dbReference>
<dbReference type="InterPro" id="IPR011051">
    <property type="entry name" value="RmlC_Cupin_sf"/>
</dbReference>
<comment type="function">
    <text evidence="5">Seed storage protein.</text>
</comment>
<evidence type="ECO:0000256" key="4">
    <source>
        <dbReference type="ARBA" id="ARBA00023157"/>
    </source>
</evidence>
<dbReference type="PROSITE" id="PS00305">
    <property type="entry name" value="11S_SEED_STORAGE"/>
    <property type="match status" value="1"/>
</dbReference>
<dbReference type="InterPro" id="IPR022379">
    <property type="entry name" value="11S_seedstore_CS"/>
</dbReference>
<dbReference type="EMBL" id="PNBA02000013">
    <property type="protein sequence ID" value="KAG6403059.1"/>
    <property type="molecule type" value="Genomic_DNA"/>
</dbReference>
<dbReference type="SUPFAM" id="SSF51182">
    <property type="entry name" value="RmlC-like cupins"/>
    <property type="match status" value="1"/>
</dbReference>
<evidence type="ECO:0000313" key="7">
    <source>
        <dbReference type="EMBL" id="KAG6403059.1"/>
    </source>
</evidence>
<protein>
    <recommendedName>
        <fullName evidence="6">Cupin type-1 domain-containing protein</fullName>
    </recommendedName>
</protein>
<organism evidence="7">
    <name type="scientific">Salvia splendens</name>
    <name type="common">Scarlet sage</name>
    <dbReference type="NCBI Taxonomy" id="180675"/>
    <lineage>
        <taxon>Eukaryota</taxon>
        <taxon>Viridiplantae</taxon>
        <taxon>Streptophyta</taxon>
        <taxon>Embryophyta</taxon>
        <taxon>Tracheophyta</taxon>
        <taxon>Spermatophyta</taxon>
        <taxon>Magnoliopsida</taxon>
        <taxon>eudicotyledons</taxon>
        <taxon>Gunneridae</taxon>
        <taxon>Pentapetalae</taxon>
        <taxon>asterids</taxon>
        <taxon>lamiids</taxon>
        <taxon>Lamiales</taxon>
        <taxon>Lamiaceae</taxon>
        <taxon>Nepetoideae</taxon>
        <taxon>Mentheae</taxon>
        <taxon>Salviinae</taxon>
        <taxon>Salvia</taxon>
        <taxon>Salvia subgen. Calosphace</taxon>
        <taxon>core Calosphace</taxon>
    </lineage>
</organism>
<dbReference type="PANTHER" id="PTHR31189:SF48">
    <property type="entry name" value="LEGUMIN B"/>
    <property type="match status" value="1"/>
</dbReference>
<dbReference type="InterPro" id="IPR050253">
    <property type="entry name" value="Seed_Storage-Functional"/>
</dbReference>
<reference evidence="7" key="1">
    <citation type="submission" date="2018-01" db="EMBL/GenBank/DDBJ databases">
        <authorList>
            <person name="Mao J.F."/>
        </authorList>
    </citation>
    <scope>NUCLEOTIDE SEQUENCE</scope>
    <source>
        <strain evidence="7">Huo1</strain>
        <tissue evidence="7">Leaf</tissue>
    </source>
</reference>
<gene>
    <name evidence="7" type="ORF">SASPL_135276</name>
</gene>
<dbReference type="PANTHER" id="PTHR31189">
    <property type="entry name" value="OS03G0336100 PROTEIN-RELATED"/>
    <property type="match status" value="1"/>
</dbReference>
<dbReference type="InterPro" id="IPR014710">
    <property type="entry name" value="RmlC-like_jellyroll"/>
</dbReference>
<keyword evidence="3 5" id="KW-0708">Seed storage protein</keyword>